<reference evidence="4 6" key="3">
    <citation type="submission" date="2017-11" db="EMBL/GenBank/DDBJ databases">
        <title>De-novo sequencing of pomegranate (Punica granatum L.) genome.</title>
        <authorList>
            <person name="Akparov Z."/>
            <person name="Amiraslanov A."/>
            <person name="Hajiyeva S."/>
            <person name="Abbasov M."/>
            <person name="Kaur K."/>
            <person name="Hamwieh A."/>
            <person name="Solovyev V."/>
            <person name="Salamov A."/>
            <person name="Braich B."/>
            <person name="Kosarev P."/>
            <person name="Mahmoud A."/>
            <person name="Hajiyev E."/>
            <person name="Babayeva S."/>
            <person name="Izzatullayeva V."/>
            <person name="Mammadov A."/>
            <person name="Mammadov A."/>
            <person name="Sharifova S."/>
            <person name="Ojaghi J."/>
            <person name="Eynullazada K."/>
            <person name="Bayramov B."/>
            <person name="Abdulazimova A."/>
            <person name="Shahmuradov I."/>
        </authorList>
    </citation>
    <scope>NUCLEOTIDE SEQUENCE [LARGE SCALE GENOMIC DNA]</scope>
    <source>
        <strain evidence="4">AG2017</strain>
        <strain evidence="6">cv. AG2017</strain>
        <tissue evidence="4">Leaf</tissue>
    </source>
</reference>
<dbReference type="GeneID" id="116201830"/>
<dbReference type="AlphaFoldDB" id="A0A218WWN4"/>
<dbReference type="Proteomes" id="UP000197138">
    <property type="component" value="Unassembled WGS sequence"/>
</dbReference>
<dbReference type="InterPro" id="IPR038931">
    <property type="entry name" value="CRR3"/>
</dbReference>
<gene>
    <name evidence="3" type="ORF">CDL15_Pgr009176</name>
    <name evidence="4" type="ORF">CRG98_031978</name>
</gene>
<evidence type="ECO:0000313" key="3">
    <source>
        <dbReference type="EMBL" id="OWM76611.1"/>
    </source>
</evidence>
<protein>
    <submittedName>
        <fullName evidence="3">Uncharacterized protein</fullName>
    </submittedName>
</protein>
<dbReference type="GO" id="GO:0009535">
    <property type="term" value="C:chloroplast thylakoid membrane"/>
    <property type="evidence" value="ECO:0007669"/>
    <property type="project" value="InterPro"/>
</dbReference>
<accession>A0A218WWN4</accession>
<evidence type="ECO:0000256" key="1">
    <source>
        <dbReference type="SAM" id="MobiDB-lite"/>
    </source>
</evidence>
<evidence type="ECO:0000256" key="2">
    <source>
        <dbReference type="SAM" id="Phobius"/>
    </source>
</evidence>
<dbReference type="Proteomes" id="UP000233551">
    <property type="component" value="Unassembled WGS sequence"/>
</dbReference>
<dbReference type="OrthoDB" id="786513at2759"/>
<evidence type="ECO:0000313" key="6">
    <source>
        <dbReference type="Proteomes" id="UP000233551"/>
    </source>
</evidence>
<reference evidence="5" key="1">
    <citation type="journal article" date="2017" name="Plant J.">
        <title>The pomegranate (Punica granatum L.) genome and the genomics of punicalagin biosynthesis.</title>
        <authorList>
            <person name="Qin G."/>
            <person name="Xu C."/>
            <person name="Ming R."/>
            <person name="Tang H."/>
            <person name="Guyot R."/>
            <person name="Kramer E.M."/>
            <person name="Hu Y."/>
            <person name="Yi X."/>
            <person name="Qi Y."/>
            <person name="Xu X."/>
            <person name="Gao Z."/>
            <person name="Pan H."/>
            <person name="Jian J."/>
            <person name="Tian Y."/>
            <person name="Yue Z."/>
            <person name="Xu Y."/>
        </authorList>
    </citation>
    <scope>NUCLEOTIDE SEQUENCE [LARGE SCALE GENOMIC DNA]</scope>
    <source>
        <strain evidence="5">cv. Dabenzi</strain>
    </source>
</reference>
<reference evidence="3" key="2">
    <citation type="submission" date="2017-06" db="EMBL/GenBank/DDBJ databases">
        <title>The pomegranate genome and the genomics of punicalagin biosynthesis.</title>
        <authorList>
            <person name="Xu C."/>
        </authorList>
    </citation>
    <scope>NUCLEOTIDE SEQUENCE [LARGE SCALE GENOMIC DNA]</scope>
    <source>
        <tissue evidence="3">Fresh leaf</tissue>
    </source>
</reference>
<evidence type="ECO:0000313" key="4">
    <source>
        <dbReference type="EMBL" id="PKI47627.1"/>
    </source>
</evidence>
<keyword evidence="2" id="KW-0812">Transmembrane</keyword>
<dbReference type="PANTHER" id="PTHR36340">
    <property type="entry name" value="NAD(P)H DEHYDROGENASE SUBUNIT CRR3, CHLOROPLASTIC-RELATED"/>
    <property type="match status" value="1"/>
</dbReference>
<dbReference type="EMBL" id="PGOL01002477">
    <property type="protein sequence ID" value="PKI47627.1"/>
    <property type="molecule type" value="Genomic_DNA"/>
</dbReference>
<feature type="transmembrane region" description="Helical" evidence="2">
    <location>
        <begin position="140"/>
        <end position="163"/>
    </location>
</feature>
<proteinExistence type="predicted"/>
<keyword evidence="2" id="KW-1133">Transmembrane helix</keyword>
<keyword evidence="2" id="KW-0472">Membrane</keyword>
<keyword evidence="6" id="KW-1185">Reference proteome</keyword>
<feature type="compositionally biased region" description="Pro residues" evidence="1">
    <location>
        <begin position="40"/>
        <end position="49"/>
    </location>
</feature>
<evidence type="ECO:0000313" key="5">
    <source>
        <dbReference type="Proteomes" id="UP000197138"/>
    </source>
</evidence>
<dbReference type="STRING" id="22663.A0A218WWN4"/>
<dbReference type="GO" id="GO:0009773">
    <property type="term" value="P:photosynthetic electron transport in photosystem I"/>
    <property type="evidence" value="ECO:0007669"/>
    <property type="project" value="InterPro"/>
</dbReference>
<dbReference type="PANTHER" id="PTHR36340:SF1">
    <property type="entry name" value="NAD(P)H DEHYDROGENASE SUBUNIT CRR3, CHLOROPLASTIC-RELATED"/>
    <property type="match status" value="1"/>
</dbReference>
<feature type="region of interest" description="Disordered" evidence="1">
    <location>
        <begin position="32"/>
        <end position="70"/>
    </location>
</feature>
<dbReference type="GO" id="GO:0010598">
    <property type="term" value="C:NAD(P)H dehydrogenase complex (plastoquinone)"/>
    <property type="evidence" value="ECO:0007669"/>
    <property type="project" value="InterPro"/>
</dbReference>
<sequence length="177" mass="20070">MNCYCCSLSSSYSSIYVASRTSLLASLADDHSLRSTRPSSSPPETPPIPRRLSRSRTRQDWQPKKSTQQPTVIQIERAIGTGVFRDNDPLEFEERRSVLDGIIPGSSRKFETAVERKFRETGEWLVRESERRSNSSGKGILVAVFQWILPTWILLLLVTSGIMKLPFDIPLLNDLIM</sequence>
<comment type="caution">
    <text evidence="3">The sequence shown here is derived from an EMBL/GenBank/DDBJ whole genome shotgun (WGS) entry which is preliminary data.</text>
</comment>
<dbReference type="EMBL" id="MTKT01003159">
    <property type="protein sequence ID" value="OWM76611.1"/>
    <property type="molecule type" value="Genomic_DNA"/>
</dbReference>
<organism evidence="3 5">
    <name type="scientific">Punica granatum</name>
    <name type="common">Pomegranate</name>
    <dbReference type="NCBI Taxonomy" id="22663"/>
    <lineage>
        <taxon>Eukaryota</taxon>
        <taxon>Viridiplantae</taxon>
        <taxon>Streptophyta</taxon>
        <taxon>Embryophyta</taxon>
        <taxon>Tracheophyta</taxon>
        <taxon>Spermatophyta</taxon>
        <taxon>Magnoliopsida</taxon>
        <taxon>eudicotyledons</taxon>
        <taxon>Gunneridae</taxon>
        <taxon>Pentapetalae</taxon>
        <taxon>rosids</taxon>
        <taxon>malvids</taxon>
        <taxon>Myrtales</taxon>
        <taxon>Lythraceae</taxon>
        <taxon>Punica</taxon>
    </lineage>
</organism>
<name>A0A218WWN4_PUNGR</name>